<evidence type="ECO:0000313" key="2">
    <source>
        <dbReference type="EMBL" id="GFO38699.1"/>
    </source>
</evidence>
<keyword evidence="3" id="KW-1185">Reference proteome</keyword>
<keyword evidence="1" id="KW-0472">Membrane</keyword>
<dbReference type="AlphaFoldDB" id="A0AAV4D3I1"/>
<dbReference type="EMBL" id="BLXT01007347">
    <property type="protein sequence ID" value="GFO38699.1"/>
    <property type="molecule type" value="Genomic_DNA"/>
</dbReference>
<accession>A0AAV4D3I1</accession>
<name>A0AAV4D3I1_9GAST</name>
<dbReference type="Proteomes" id="UP000735302">
    <property type="component" value="Unassembled WGS sequence"/>
</dbReference>
<reference evidence="2 3" key="1">
    <citation type="journal article" date="2021" name="Elife">
        <title>Chloroplast acquisition without the gene transfer in kleptoplastic sea slugs, Plakobranchus ocellatus.</title>
        <authorList>
            <person name="Maeda T."/>
            <person name="Takahashi S."/>
            <person name="Yoshida T."/>
            <person name="Shimamura S."/>
            <person name="Takaki Y."/>
            <person name="Nagai Y."/>
            <person name="Toyoda A."/>
            <person name="Suzuki Y."/>
            <person name="Arimoto A."/>
            <person name="Ishii H."/>
            <person name="Satoh N."/>
            <person name="Nishiyama T."/>
            <person name="Hasebe M."/>
            <person name="Maruyama T."/>
            <person name="Minagawa J."/>
            <person name="Obokata J."/>
            <person name="Shigenobu S."/>
        </authorList>
    </citation>
    <scope>NUCLEOTIDE SEQUENCE [LARGE SCALE GENOMIC DNA]</scope>
</reference>
<organism evidence="2 3">
    <name type="scientific">Plakobranchus ocellatus</name>
    <dbReference type="NCBI Taxonomy" id="259542"/>
    <lineage>
        <taxon>Eukaryota</taxon>
        <taxon>Metazoa</taxon>
        <taxon>Spiralia</taxon>
        <taxon>Lophotrochozoa</taxon>
        <taxon>Mollusca</taxon>
        <taxon>Gastropoda</taxon>
        <taxon>Heterobranchia</taxon>
        <taxon>Euthyneura</taxon>
        <taxon>Panpulmonata</taxon>
        <taxon>Sacoglossa</taxon>
        <taxon>Placobranchoidea</taxon>
        <taxon>Plakobranchidae</taxon>
        <taxon>Plakobranchus</taxon>
    </lineage>
</organism>
<protein>
    <submittedName>
        <fullName evidence="2">Uncharacterized protein</fullName>
    </submittedName>
</protein>
<proteinExistence type="predicted"/>
<evidence type="ECO:0000256" key="1">
    <source>
        <dbReference type="SAM" id="Phobius"/>
    </source>
</evidence>
<sequence>MRTLASPVLQPLNGKHIEEILYGPVDFTETQNTVLNTISYTMQEKRRRMKKKNTMTVIAFLALPCIAWRDLLKRKKPSRLTRAVMLWKGGSDFSHNVLCSVHWTLESLRQQTNQGSELEYLRKQRPVLCPNA</sequence>
<keyword evidence="1" id="KW-1133">Transmembrane helix</keyword>
<feature type="transmembrane region" description="Helical" evidence="1">
    <location>
        <begin position="54"/>
        <end position="72"/>
    </location>
</feature>
<gene>
    <name evidence="2" type="ORF">PoB_006520400</name>
</gene>
<comment type="caution">
    <text evidence="2">The sequence shown here is derived from an EMBL/GenBank/DDBJ whole genome shotgun (WGS) entry which is preliminary data.</text>
</comment>
<keyword evidence="1" id="KW-0812">Transmembrane</keyword>
<evidence type="ECO:0000313" key="3">
    <source>
        <dbReference type="Proteomes" id="UP000735302"/>
    </source>
</evidence>